<evidence type="ECO:0000256" key="6">
    <source>
        <dbReference type="SAM" id="Phobius"/>
    </source>
</evidence>
<keyword evidence="2 6" id="KW-0812">Transmembrane</keyword>
<comment type="subcellular location">
    <subcellularLocation>
        <location evidence="1">Membrane</location>
        <topology evidence="1">Single-pass membrane protein</topology>
    </subcellularLocation>
</comment>
<feature type="domain" description="Late embryogenesis abundant protein LEA-2 subgroup" evidence="7">
    <location>
        <begin position="123"/>
        <end position="205"/>
    </location>
</feature>
<dbReference type="PANTHER" id="PTHR31234">
    <property type="entry name" value="LATE EMBRYOGENESIS ABUNDANT (LEA) HYDROXYPROLINE-RICH GLYCOPROTEIN FAMILY"/>
    <property type="match status" value="1"/>
</dbReference>
<dbReference type="InterPro" id="IPR004864">
    <property type="entry name" value="LEA_2"/>
</dbReference>
<keyword evidence="4 6" id="KW-0472">Membrane</keyword>
<dbReference type="AlphaFoldDB" id="A0A2Z7A788"/>
<evidence type="ECO:0000256" key="4">
    <source>
        <dbReference type="ARBA" id="ARBA00023136"/>
    </source>
</evidence>
<organism evidence="8 9">
    <name type="scientific">Dorcoceras hygrometricum</name>
    <dbReference type="NCBI Taxonomy" id="472368"/>
    <lineage>
        <taxon>Eukaryota</taxon>
        <taxon>Viridiplantae</taxon>
        <taxon>Streptophyta</taxon>
        <taxon>Embryophyta</taxon>
        <taxon>Tracheophyta</taxon>
        <taxon>Spermatophyta</taxon>
        <taxon>Magnoliopsida</taxon>
        <taxon>eudicotyledons</taxon>
        <taxon>Gunneridae</taxon>
        <taxon>Pentapetalae</taxon>
        <taxon>asterids</taxon>
        <taxon>lamiids</taxon>
        <taxon>Lamiales</taxon>
        <taxon>Gesneriaceae</taxon>
        <taxon>Didymocarpoideae</taxon>
        <taxon>Trichosporeae</taxon>
        <taxon>Loxocarpinae</taxon>
        <taxon>Dorcoceras</taxon>
    </lineage>
</organism>
<accession>A0A2Z7A788</accession>
<dbReference type="GO" id="GO:0005886">
    <property type="term" value="C:plasma membrane"/>
    <property type="evidence" value="ECO:0007669"/>
    <property type="project" value="TreeGrafter"/>
</dbReference>
<feature type="compositionally biased region" description="Low complexity" evidence="5">
    <location>
        <begin position="16"/>
        <end position="28"/>
    </location>
</feature>
<keyword evidence="3 6" id="KW-1133">Transmembrane helix</keyword>
<gene>
    <name evidence="8" type="ORF">F511_23070</name>
</gene>
<dbReference type="Pfam" id="PF03168">
    <property type="entry name" value="LEA_2"/>
    <property type="match status" value="1"/>
</dbReference>
<dbReference type="GO" id="GO:0098542">
    <property type="term" value="P:defense response to other organism"/>
    <property type="evidence" value="ECO:0007669"/>
    <property type="project" value="InterPro"/>
</dbReference>
<evidence type="ECO:0000259" key="7">
    <source>
        <dbReference type="Pfam" id="PF03168"/>
    </source>
</evidence>
<feature type="region of interest" description="Disordered" evidence="5">
    <location>
        <begin position="1"/>
        <end position="29"/>
    </location>
</feature>
<feature type="transmembrane region" description="Helical" evidence="6">
    <location>
        <begin position="68"/>
        <end position="90"/>
    </location>
</feature>
<keyword evidence="9" id="KW-1185">Reference proteome</keyword>
<dbReference type="Proteomes" id="UP000250235">
    <property type="component" value="Unassembled WGS sequence"/>
</dbReference>
<evidence type="ECO:0000256" key="5">
    <source>
        <dbReference type="SAM" id="MobiDB-lite"/>
    </source>
</evidence>
<dbReference type="PANTHER" id="PTHR31234:SF55">
    <property type="entry name" value="LATE EMBRYOGENESIS ABUNDANT (LEA) HYDROXYPROLINE-RICH GLYCOPROTEIN FAMILY"/>
    <property type="match status" value="1"/>
</dbReference>
<dbReference type="InterPro" id="IPR044839">
    <property type="entry name" value="NDR1-like"/>
</dbReference>
<evidence type="ECO:0000256" key="2">
    <source>
        <dbReference type="ARBA" id="ARBA00022692"/>
    </source>
</evidence>
<evidence type="ECO:0000313" key="9">
    <source>
        <dbReference type="Proteomes" id="UP000250235"/>
    </source>
</evidence>
<dbReference type="EMBL" id="KV018434">
    <property type="protein sequence ID" value="KZV17387.1"/>
    <property type="molecule type" value="Genomic_DNA"/>
</dbReference>
<name>A0A2Z7A788_9LAMI</name>
<reference evidence="8 9" key="1">
    <citation type="journal article" date="2015" name="Proc. Natl. Acad. Sci. U.S.A.">
        <title>The resurrection genome of Boea hygrometrica: A blueprint for survival of dehydration.</title>
        <authorList>
            <person name="Xiao L."/>
            <person name="Yang G."/>
            <person name="Zhang L."/>
            <person name="Yang X."/>
            <person name="Zhao S."/>
            <person name="Ji Z."/>
            <person name="Zhou Q."/>
            <person name="Hu M."/>
            <person name="Wang Y."/>
            <person name="Chen M."/>
            <person name="Xu Y."/>
            <person name="Jin H."/>
            <person name="Xiao X."/>
            <person name="Hu G."/>
            <person name="Bao F."/>
            <person name="Hu Y."/>
            <person name="Wan P."/>
            <person name="Li L."/>
            <person name="Deng X."/>
            <person name="Kuang T."/>
            <person name="Xiang C."/>
            <person name="Zhu J.K."/>
            <person name="Oliver M.J."/>
            <person name="He Y."/>
        </authorList>
    </citation>
    <scope>NUCLEOTIDE SEQUENCE [LARGE SCALE GENOMIC DNA]</scope>
    <source>
        <strain evidence="9">cv. XS01</strain>
    </source>
</reference>
<evidence type="ECO:0000313" key="8">
    <source>
        <dbReference type="EMBL" id="KZV17387.1"/>
    </source>
</evidence>
<dbReference type="OrthoDB" id="1737281at2759"/>
<evidence type="ECO:0000256" key="1">
    <source>
        <dbReference type="ARBA" id="ARBA00004167"/>
    </source>
</evidence>
<sequence>MEDRNGPATGYPAPTSNGPSSSAAYPYAAGGGPPPNPYYNYQPNPYYQQQYYQPQPDYARRASCLRCIFAFLIGLFLIFGTTTFIVWLVLRPQLPEFQVDSFSLSNFTFTNGSRVFLISEVQLTARNPNSKMSLSYDHVKMAVYYKFELLSRTSLSPFSQETKNETSVVAKLAGDDGESVEQWVVDGINGEIGKNSNVGFDLRLVSWITFESKSWRARNILKVFCEDLVVGIPSNGRPGGLTGGPSPCRVGI</sequence>
<proteinExistence type="predicted"/>
<protein>
    <recommendedName>
        <fullName evidence="7">Late embryogenesis abundant protein LEA-2 subgroup domain-containing protein</fullName>
    </recommendedName>
</protein>
<evidence type="ECO:0000256" key="3">
    <source>
        <dbReference type="ARBA" id="ARBA00022989"/>
    </source>
</evidence>